<dbReference type="InterPro" id="IPR052728">
    <property type="entry name" value="O2_lipid_transport_reg"/>
</dbReference>
<reference evidence="5" key="1">
    <citation type="submission" date="2019-08" db="EMBL/GenBank/DDBJ databases">
        <title>The genome of the North American firefly Photinus pyralis.</title>
        <authorList>
            <consortium name="Photinus pyralis genome working group"/>
            <person name="Fallon T.R."/>
            <person name="Sander Lower S.E."/>
            <person name="Weng J.-K."/>
        </authorList>
    </citation>
    <scope>NUCLEOTIDE SEQUENCE</scope>
    <source>
        <strain evidence="5">TRF0915ILg1</strain>
        <tissue evidence="5">Whole body</tissue>
    </source>
</reference>
<dbReference type="SMART" id="SM00703">
    <property type="entry name" value="NRF"/>
    <property type="match status" value="1"/>
</dbReference>
<keyword evidence="2" id="KW-0812">Transmembrane</keyword>
<name>A0A8K0CWH7_IGNLU</name>
<evidence type="ECO:0000256" key="2">
    <source>
        <dbReference type="SAM" id="Phobius"/>
    </source>
</evidence>
<protein>
    <recommendedName>
        <fullName evidence="4">Nose resistant-to-fluoxetine protein N-terminal domain-containing protein</fullName>
    </recommendedName>
</protein>
<dbReference type="OrthoDB" id="6585993at2759"/>
<proteinExistence type="predicted"/>
<gene>
    <name evidence="5" type="ORF">ILUMI_11198</name>
</gene>
<keyword evidence="2" id="KW-0472">Membrane</keyword>
<evidence type="ECO:0000256" key="1">
    <source>
        <dbReference type="SAM" id="MobiDB-lite"/>
    </source>
</evidence>
<sequence length="487" mass="56454">MVVHLWLFLLIVRLVSCEHLEESKKIIFPQITNNVEHTENKLCKIQSELYKEQLENLTLWAHEMWDATAKYTTGILRGNIFQMGDWDECITIQGPYKTQYCLASIIIDMPEPTSDRDPLSIQYSPFELVLNKIYKTEEVSVQSRHAVQMGICTPAACSPKDLEFFLNKYLRHIENPLEDENVTYSAKVFKQLCQTEDDRWNFDVWDTSFCFLVLVLVILVLLSTLLDYCLTEEVKSEKKAQKKSLTKNICISFSARKNFLDLARADESNSALSILYGMKTFCIFMIIMDHRFGTVLSGPIINFDYVEREYRSEYAAFIFHGDLFVDSFFVLSGLLVTYCLLVQFEKKIINPLFILFLRYIRLTPVYAFVIFYWASIFNHIGSGPLWKLVVSPEVQDCRENWWINLLYLNNYVNDKHMITSALADIVLAFTAALFLYLGIEAPLRKIFKELLTPSSSSHNNNNNKLPSSETEQNVTNNNTNQDSNSRL</sequence>
<feature type="chain" id="PRO_5035469712" description="Nose resistant-to-fluoxetine protein N-terminal domain-containing protein" evidence="3">
    <location>
        <begin position="18"/>
        <end position="487"/>
    </location>
</feature>
<organism evidence="5 6">
    <name type="scientific">Ignelater luminosus</name>
    <name type="common">Cucubano</name>
    <name type="synonym">Pyrophorus luminosus</name>
    <dbReference type="NCBI Taxonomy" id="2038154"/>
    <lineage>
        <taxon>Eukaryota</taxon>
        <taxon>Metazoa</taxon>
        <taxon>Ecdysozoa</taxon>
        <taxon>Arthropoda</taxon>
        <taxon>Hexapoda</taxon>
        <taxon>Insecta</taxon>
        <taxon>Pterygota</taxon>
        <taxon>Neoptera</taxon>
        <taxon>Endopterygota</taxon>
        <taxon>Coleoptera</taxon>
        <taxon>Polyphaga</taxon>
        <taxon>Elateriformia</taxon>
        <taxon>Elateroidea</taxon>
        <taxon>Elateridae</taxon>
        <taxon>Agrypninae</taxon>
        <taxon>Pyrophorini</taxon>
        <taxon>Ignelater</taxon>
    </lineage>
</organism>
<feature type="transmembrane region" description="Helical" evidence="2">
    <location>
        <begin position="417"/>
        <end position="439"/>
    </location>
</feature>
<dbReference type="InterPro" id="IPR006621">
    <property type="entry name" value="Nose-resist-to-fluoxetine_N"/>
</dbReference>
<dbReference type="Pfam" id="PF20146">
    <property type="entry name" value="NRF"/>
    <property type="match status" value="1"/>
</dbReference>
<keyword evidence="6" id="KW-1185">Reference proteome</keyword>
<feature type="region of interest" description="Disordered" evidence="1">
    <location>
        <begin position="455"/>
        <end position="487"/>
    </location>
</feature>
<evidence type="ECO:0000313" key="5">
    <source>
        <dbReference type="EMBL" id="KAF2894965.1"/>
    </source>
</evidence>
<feature type="transmembrane region" description="Helical" evidence="2">
    <location>
        <begin position="323"/>
        <end position="341"/>
    </location>
</feature>
<keyword evidence="3" id="KW-0732">Signal</keyword>
<keyword evidence="2" id="KW-1133">Transmembrane helix</keyword>
<dbReference type="PANTHER" id="PTHR11161">
    <property type="entry name" value="O-ACYLTRANSFERASE"/>
    <property type="match status" value="1"/>
</dbReference>
<feature type="transmembrane region" description="Helical" evidence="2">
    <location>
        <begin position="353"/>
        <end position="374"/>
    </location>
</feature>
<accession>A0A8K0CWH7</accession>
<dbReference type="Proteomes" id="UP000801492">
    <property type="component" value="Unassembled WGS sequence"/>
</dbReference>
<comment type="caution">
    <text evidence="5">The sequence shown here is derived from an EMBL/GenBank/DDBJ whole genome shotgun (WGS) entry which is preliminary data.</text>
</comment>
<evidence type="ECO:0000256" key="3">
    <source>
        <dbReference type="SAM" id="SignalP"/>
    </source>
</evidence>
<feature type="signal peptide" evidence="3">
    <location>
        <begin position="1"/>
        <end position="17"/>
    </location>
</feature>
<evidence type="ECO:0000259" key="4">
    <source>
        <dbReference type="SMART" id="SM00703"/>
    </source>
</evidence>
<dbReference type="AlphaFoldDB" id="A0A8K0CWH7"/>
<dbReference type="PANTHER" id="PTHR11161:SF71">
    <property type="entry name" value="NOSE RESISTANT-TO-FLUOXETINE PROTEIN N-TERMINAL DOMAIN-CONTAINING PROTEIN"/>
    <property type="match status" value="1"/>
</dbReference>
<evidence type="ECO:0000313" key="6">
    <source>
        <dbReference type="Proteomes" id="UP000801492"/>
    </source>
</evidence>
<feature type="transmembrane region" description="Helical" evidence="2">
    <location>
        <begin position="211"/>
        <end position="230"/>
    </location>
</feature>
<feature type="domain" description="Nose resistant-to-fluoxetine protein N-terminal" evidence="4">
    <location>
        <begin position="40"/>
        <end position="185"/>
    </location>
</feature>
<dbReference type="EMBL" id="VTPC01006391">
    <property type="protein sequence ID" value="KAF2894965.1"/>
    <property type="molecule type" value="Genomic_DNA"/>
</dbReference>